<feature type="domain" description="GIY-YIG" evidence="2">
    <location>
        <begin position="17"/>
        <end position="91"/>
    </location>
</feature>
<dbReference type="CDD" id="cd10456">
    <property type="entry name" value="GIY-YIG_UPF0213"/>
    <property type="match status" value="1"/>
</dbReference>
<dbReference type="Proteomes" id="UP000011704">
    <property type="component" value="Unassembled WGS sequence"/>
</dbReference>
<sequence>MPDIRTYNFLGEKRRMAEWSVYLVRAQDGSLYTGVSNDVERRVAEHASGGPRGAKFFRGKGPPELVFQETVGDRSQALRAEAAIKKTAQGR</sequence>
<dbReference type="Pfam" id="PF01541">
    <property type="entry name" value="GIY-YIG"/>
    <property type="match status" value="1"/>
</dbReference>
<dbReference type="PANTHER" id="PTHR34477">
    <property type="entry name" value="UPF0213 PROTEIN YHBQ"/>
    <property type="match status" value="1"/>
</dbReference>
<dbReference type="PROSITE" id="PS50164">
    <property type="entry name" value="GIY_YIG"/>
    <property type="match status" value="1"/>
</dbReference>
<reference evidence="3 4" key="1">
    <citation type="journal article" date="2013" name="Front. Microbiol.">
        <title>The genome of Nitrospina gracilis illuminates the metabolism and evolution of the major marine nitrite oxidizer.</title>
        <authorList>
            <person name="Luecker S."/>
            <person name="Nowka B."/>
            <person name="Rattei T."/>
            <person name="Spieck E."/>
            <person name="and Daims H."/>
        </authorList>
    </citation>
    <scope>NUCLEOTIDE SEQUENCE [LARGE SCALE GENOMIC DNA]</scope>
    <source>
        <strain evidence="3 4">3/211</strain>
    </source>
</reference>
<evidence type="ECO:0000313" key="3">
    <source>
        <dbReference type="EMBL" id="CCQ90374.1"/>
    </source>
</evidence>
<dbReference type="PANTHER" id="PTHR34477:SF1">
    <property type="entry name" value="UPF0213 PROTEIN YHBQ"/>
    <property type="match status" value="1"/>
</dbReference>
<dbReference type="SUPFAM" id="SSF82771">
    <property type="entry name" value="GIY-YIG endonuclease"/>
    <property type="match status" value="1"/>
</dbReference>
<gene>
    <name evidence="3" type="ORF">NITGR_280090</name>
</gene>
<dbReference type="FunCoup" id="M1YXF3">
    <property type="interactions" value="78"/>
</dbReference>
<dbReference type="STRING" id="1266370.NITGR_280090"/>
<keyword evidence="4" id="KW-1185">Reference proteome</keyword>
<dbReference type="InterPro" id="IPR035901">
    <property type="entry name" value="GIY-YIG_endonuc_sf"/>
</dbReference>
<proteinExistence type="inferred from homology"/>
<organism evidence="3 4">
    <name type="scientific">Nitrospina gracilis (strain 3/211)</name>
    <dbReference type="NCBI Taxonomy" id="1266370"/>
    <lineage>
        <taxon>Bacteria</taxon>
        <taxon>Pseudomonadati</taxon>
        <taxon>Nitrospinota/Tectimicrobiota group</taxon>
        <taxon>Nitrospinota</taxon>
        <taxon>Nitrospinia</taxon>
        <taxon>Nitrospinales</taxon>
        <taxon>Nitrospinaceae</taxon>
        <taxon>Nitrospina</taxon>
    </lineage>
</organism>
<comment type="similarity">
    <text evidence="1">Belongs to the UPF0213 family.</text>
</comment>
<dbReference type="InterPro" id="IPR050190">
    <property type="entry name" value="UPF0213_domain"/>
</dbReference>
<dbReference type="HOGENOM" id="CLU_135650_0_1_0"/>
<name>M1YXF3_NITG3</name>
<evidence type="ECO:0000256" key="1">
    <source>
        <dbReference type="ARBA" id="ARBA00007435"/>
    </source>
</evidence>
<comment type="caution">
    <text evidence="3">The sequence shown here is derived from an EMBL/GenBank/DDBJ whole genome shotgun (WGS) entry which is preliminary data.</text>
</comment>
<evidence type="ECO:0000313" key="4">
    <source>
        <dbReference type="Proteomes" id="UP000011704"/>
    </source>
</evidence>
<accession>M1YXF3</accession>
<dbReference type="Gene3D" id="3.40.1440.10">
    <property type="entry name" value="GIY-YIG endonuclease"/>
    <property type="match status" value="1"/>
</dbReference>
<dbReference type="InParanoid" id="M1YXF3"/>
<dbReference type="InterPro" id="IPR000305">
    <property type="entry name" value="GIY-YIG_endonuc"/>
</dbReference>
<protein>
    <recommendedName>
        <fullName evidence="2">GIY-YIG domain-containing protein</fullName>
    </recommendedName>
</protein>
<dbReference type="EMBL" id="CAQJ01000031">
    <property type="protein sequence ID" value="CCQ90374.1"/>
    <property type="molecule type" value="Genomic_DNA"/>
</dbReference>
<dbReference type="AlphaFoldDB" id="M1YXF3"/>
<evidence type="ECO:0000259" key="2">
    <source>
        <dbReference type="PROSITE" id="PS50164"/>
    </source>
</evidence>